<evidence type="ECO:0000313" key="5">
    <source>
        <dbReference type="Proteomes" id="UP001153555"/>
    </source>
</evidence>
<keyword evidence="5" id="KW-1185">Reference proteome</keyword>
<name>A0A9N7MJN7_STRHE</name>
<dbReference type="InterPro" id="IPR050221">
    <property type="entry name" value="26S_Proteasome_ATPase"/>
</dbReference>
<proteinExistence type="predicted"/>
<evidence type="ECO:0000259" key="3">
    <source>
        <dbReference type="Pfam" id="PF00004"/>
    </source>
</evidence>
<dbReference type="GO" id="GO:0005524">
    <property type="term" value="F:ATP binding"/>
    <property type="evidence" value="ECO:0007669"/>
    <property type="project" value="UniProtKB-KW"/>
</dbReference>
<reference evidence="4" key="1">
    <citation type="submission" date="2019-12" db="EMBL/GenBank/DDBJ databases">
        <authorList>
            <person name="Scholes J."/>
        </authorList>
    </citation>
    <scope>NUCLEOTIDE SEQUENCE</scope>
</reference>
<comment type="caution">
    <text evidence="4">The sequence shown here is derived from an EMBL/GenBank/DDBJ whole genome shotgun (WGS) entry which is preliminary data.</text>
</comment>
<dbReference type="EMBL" id="CACSLK010001140">
    <property type="protein sequence ID" value="CAA0807754.1"/>
    <property type="molecule type" value="Genomic_DNA"/>
</dbReference>
<dbReference type="Pfam" id="PF00004">
    <property type="entry name" value="AAA"/>
    <property type="match status" value="1"/>
</dbReference>
<dbReference type="GO" id="GO:0006508">
    <property type="term" value="P:proteolysis"/>
    <property type="evidence" value="ECO:0007669"/>
    <property type="project" value="UniProtKB-KW"/>
</dbReference>
<dbReference type="InterPro" id="IPR003959">
    <property type="entry name" value="ATPase_AAA_core"/>
</dbReference>
<dbReference type="GO" id="GO:0008233">
    <property type="term" value="F:peptidase activity"/>
    <property type="evidence" value="ECO:0007669"/>
    <property type="project" value="UniProtKB-KW"/>
</dbReference>
<sequence length="123" mass="14049">MFGYASDHQPCIIFMVEIDAIGGCRFRKLIMVTNRPDVLDPALLRLGRLDRKIEIPLPNVQSRLEILKIHAAGTAKHGEIDYEALRMSEIRAERDYVIHEDFMKAVSKRNKAKKLKSSAHYSA</sequence>
<dbReference type="Proteomes" id="UP001153555">
    <property type="component" value="Unassembled WGS sequence"/>
</dbReference>
<dbReference type="AlphaFoldDB" id="A0A9N7MJN7"/>
<gene>
    <name evidence="4" type="ORF">SHERM_10456</name>
</gene>
<dbReference type="Gene3D" id="3.40.50.300">
    <property type="entry name" value="P-loop containing nucleotide triphosphate hydrolases"/>
    <property type="match status" value="1"/>
</dbReference>
<dbReference type="OrthoDB" id="9443236at2759"/>
<evidence type="ECO:0000313" key="4">
    <source>
        <dbReference type="EMBL" id="CAA0807754.1"/>
    </source>
</evidence>
<dbReference type="SUPFAM" id="SSF52540">
    <property type="entry name" value="P-loop containing nucleoside triphosphate hydrolases"/>
    <property type="match status" value="1"/>
</dbReference>
<keyword evidence="2" id="KW-0067">ATP-binding</keyword>
<protein>
    <submittedName>
        <fullName evidence="4">26S protease regulatory subunit S10B homolog B</fullName>
    </submittedName>
</protein>
<evidence type="ECO:0000256" key="1">
    <source>
        <dbReference type="ARBA" id="ARBA00022741"/>
    </source>
</evidence>
<accession>A0A9N7MJN7</accession>
<dbReference type="InterPro" id="IPR027417">
    <property type="entry name" value="P-loop_NTPase"/>
</dbReference>
<keyword evidence="4" id="KW-0645">Protease</keyword>
<organism evidence="4 5">
    <name type="scientific">Striga hermonthica</name>
    <name type="common">Purple witchweed</name>
    <name type="synonym">Buchnera hermonthica</name>
    <dbReference type="NCBI Taxonomy" id="68872"/>
    <lineage>
        <taxon>Eukaryota</taxon>
        <taxon>Viridiplantae</taxon>
        <taxon>Streptophyta</taxon>
        <taxon>Embryophyta</taxon>
        <taxon>Tracheophyta</taxon>
        <taxon>Spermatophyta</taxon>
        <taxon>Magnoliopsida</taxon>
        <taxon>eudicotyledons</taxon>
        <taxon>Gunneridae</taxon>
        <taxon>Pentapetalae</taxon>
        <taxon>asterids</taxon>
        <taxon>lamiids</taxon>
        <taxon>Lamiales</taxon>
        <taxon>Orobanchaceae</taxon>
        <taxon>Buchnereae</taxon>
        <taxon>Striga</taxon>
    </lineage>
</organism>
<keyword evidence="1" id="KW-0547">Nucleotide-binding</keyword>
<dbReference type="GO" id="GO:0016887">
    <property type="term" value="F:ATP hydrolysis activity"/>
    <property type="evidence" value="ECO:0007669"/>
    <property type="project" value="InterPro"/>
</dbReference>
<dbReference type="PANTHER" id="PTHR23073">
    <property type="entry name" value="26S PROTEASOME REGULATORY SUBUNIT"/>
    <property type="match status" value="1"/>
</dbReference>
<evidence type="ECO:0000256" key="2">
    <source>
        <dbReference type="ARBA" id="ARBA00022840"/>
    </source>
</evidence>
<keyword evidence="4" id="KW-0378">Hydrolase</keyword>
<feature type="domain" description="ATPase AAA-type core" evidence="3">
    <location>
        <begin position="29"/>
        <end position="57"/>
    </location>
</feature>